<dbReference type="EMBL" id="CP107020">
    <property type="protein sequence ID" value="UYG15515.1"/>
    <property type="molecule type" value="Genomic_DNA"/>
</dbReference>
<sequence length="353" mass="35974">MPGPTRSPAPRSSAPSRRSVLRWGLGASAVLAVAGCGSVRVGQPAAYTPPPLGIDDLYRADLLELLDRLLEATAGGADPREEIAGRVRELHAALVEHRDALLTGAEAQKEQDASSAGHGASDGGGAEAQPVDAAGIVDLLGQMIALGADACVQCSGSLARVIAAIVSHLQWAAGTLVLAAGDAALAAPAPPGEDALVPTREVPTSDPPSVAATVDYEAALQEAQGDEWYAGYAFEVMAARATDAAARTPLLDTSGLHRDRARRLARIAEEDQITDVPQEAVYPLPGGGLDAATLEELPAGIGQGLLEDWVAMVGAVPFARRAFAVATALAEAHGLVGAVSAIPVLPSLSADDR</sequence>
<dbReference type="InterPro" id="IPR009078">
    <property type="entry name" value="Ferritin-like_SF"/>
</dbReference>
<evidence type="ECO:0000313" key="2">
    <source>
        <dbReference type="EMBL" id="UYG15515.1"/>
    </source>
</evidence>
<dbReference type="Proteomes" id="UP001164305">
    <property type="component" value="Chromosome"/>
</dbReference>
<protein>
    <submittedName>
        <fullName evidence="2">DUF4439 domain-containing protein</fullName>
    </submittedName>
</protein>
<organism evidence="2 3">
    <name type="scientific">Brachybacterium huguangmaarense</name>
    <dbReference type="NCBI Taxonomy" id="1652028"/>
    <lineage>
        <taxon>Bacteria</taxon>
        <taxon>Bacillati</taxon>
        <taxon>Actinomycetota</taxon>
        <taxon>Actinomycetes</taxon>
        <taxon>Micrococcales</taxon>
        <taxon>Dermabacteraceae</taxon>
        <taxon>Brachybacterium</taxon>
    </lineage>
</organism>
<evidence type="ECO:0000256" key="1">
    <source>
        <dbReference type="SAM" id="MobiDB-lite"/>
    </source>
</evidence>
<dbReference type="InterPro" id="IPR012347">
    <property type="entry name" value="Ferritin-like"/>
</dbReference>
<dbReference type="PROSITE" id="PS51318">
    <property type="entry name" value="TAT"/>
    <property type="match status" value="1"/>
</dbReference>
<dbReference type="SUPFAM" id="SSF47240">
    <property type="entry name" value="Ferritin-like"/>
    <property type="match status" value="1"/>
</dbReference>
<accession>A0ABY6FX63</accession>
<evidence type="ECO:0000313" key="3">
    <source>
        <dbReference type="Proteomes" id="UP001164305"/>
    </source>
</evidence>
<name>A0ABY6FX63_9MICO</name>
<gene>
    <name evidence="2" type="ORF">BRM3_07590</name>
</gene>
<dbReference type="InterPro" id="IPR006311">
    <property type="entry name" value="TAT_signal"/>
</dbReference>
<proteinExistence type="predicted"/>
<feature type="region of interest" description="Disordered" evidence="1">
    <location>
        <begin position="105"/>
        <end position="127"/>
    </location>
</feature>
<dbReference type="RefSeq" id="WP_263592729.1">
    <property type="nucleotide sequence ID" value="NZ_CP107020.1"/>
</dbReference>
<dbReference type="Gene3D" id="1.20.1260.10">
    <property type="match status" value="1"/>
</dbReference>
<keyword evidence="3" id="KW-1185">Reference proteome</keyword>
<reference evidence="2" key="1">
    <citation type="submission" date="2022-10" db="EMBL/GenBank/DDBJ databases">
        <title>Whole-Genome Sequencing of Brachybacterium huguangmaarense BRM-3, Isolated from Betula schmidtii.</title>
        <authorList>
            <person name="Haam D."/>
        </authorList>
    </citation>
    <scope>NUCLEOTIDE SEQUENCE</scope>
    <source>
        <strain evidence="2">BRM-3</strain>
    </source>
</reference>